<dbReference type="PANTHER" id="PTHR21207:SF2">
    <property type="entry name" value="PARKIN COREGULATED GENE PROTEIN"/>
    <property type="match status" value="1"/>
</dbReference>
<name>A0AAD5LV61_PYTIN</name>
<feature type="compositionally biased region" description="Basic and acidic residues" evidence="1">
    <location>
        <begin position="341"/>
        <end position="350"/>
    </location>
</feature>
<dbReference type="GO" id="GO:0051879">
    <property type="term" value="F:Hsp90 protein binding"/>
    <property type="evidence" value="ECO:0007669"/>
    <property type="project" value="TreeGrafter"/>
</dbReference>
<dbReference type="SUPFAM" id="SSF52047">
    <property type="entry name" value="RNI-like"/>
    <property type="match status" value="1"/>
</dbReference>
<dbReference type="AlphaFoldDB" id="A0AAD5LV61"/>
<dbReference type="SMART" id="SM00367">
    <property type="entry name" value="LRR_CC"/>
    <property type="match status" value="5"/>
</dbReference>
<comment type="caution">
    <text evidence="2">The sequence shown here is derived from an EMBL/GenBank/DDBJ whole genome shotgun (WGS) entry which is preliminary data.</text>
</comment>
<dbReference type="InterPro" id="IPR019399">
    <property type="entry name" value="Parkin_co-regulated_protein"/>
</dbReference>
<dbReference type="EMBL" id="JAKCXM010000482">
    <property type="protein sequence ID" value="KAJ0393563.1"/>
    <property type="molecule type" value="Genomic_DNA"/>
</dbReference>
<dbReference type="PANTHER" id="PTHR21207">
    <property type="entry name" value="PARKIN COREGULATED GENE PROTEIN PARK2 COREGULATED"/>
    <property type="match status" value="1"/>
</dbReference>
<dbReference type="Pfam" id="PF13516">
    <property type="entry name" value="LRR_6"/>
    <property type="match status" value="1"/>
</dbReference>
<evidence type="ECO:0000256" key="1">
    <source>
        <dbReference type="SAM" id="MobiDB-lite"/>
    </source>
</evidence>
<sequence>MALSTLDDALGLALICPWLSLHERWTALALVSQRWRRLALDSVHGETKLDLISSLAIRYVLASQPHLQSLSFANCPKAADSDFMGLEQQLQFAPVLTHVDMSGCGSLGDVGASALIRLVAPTLTCLSLRGLLRLTRATFAAVTACAQLRSLDLSMCRSLTNSDLARIVVACPQLEALMLQGCVHLDDDGVAAVATHSRRLERLSLEFCYNVTDAGVQLVVSECRRLRELNLKALNQLTIDSFIHLIEAKPKGFDLERINIGACADFDTTVMYAAVIKRRFPRARIEWACCFFLPESERLDRRLSPMSRIPNVSTRIVPKPIALPETGSCFDTTVVAPKRRTLSDQHDDSQHISAFSVSKPSKPHTSDNFLRKGTGSGGSVDLERAKTERKESTSPRPKTQRMAFKERPNPPDTSFRRFYERGDLPIQIDHGGVRNMVAWKVDITKLDFHHYLPIFFDGLREVEEPYAFLAEQGIKDMLINASTKVLPVIPQLIIPTR</sequence>
<gene>
    <name evidence="2" type="ORF">P43SY_004473</name>
</gene>
<feature type="region of interest" description="Disordered" evidence="1">
    <location>
        <begin position="341"/>
        <end position="412"/>
    </location>
</feature>
<feature type="compositionally biased region" description="Basic and acidic residues" evidence="1">
    <location>
        <begin position="403"/>
        <end position="412"/>
    </location>
</feature>
<dbReference type="InterPro" id="IPR001611">
    <property type="entry name" value="Leu-rich_rpt"/>
</dbReference>
<proteinExistence type="predicted"/>
<dbReference type="GO" id="GO:0030544">
    <property type="term" value="F:Hsp70 protein binding"/>
    <property type="evidence" value="ECO:0007669"/>
    <property type="project" value="TreeGrafter"/>
</dbReference>
<reference evidence="2" key="1">
    <citation type="submission" date="2021-12" db="EMBL/GenBank/DDBJ databases">
        <title>Prjna785345.</title>
        <authorList>
            <person name="Rujirawat T."/>
            <person name="Krajaejun T."/>
        </authorList>
    </citation>
    <scope>NUCLEOTIDE SEQUENCE</scope>
    <source>
        <strain evidence="2">Pi057C3</strain>
    </source>
</reference>
<evidence type="ECO:0008006" key="4">
    <source>
        <dbReference type="Google" id="ProtNLM"/>
    </source>
</evidence>
<evidence type="ECO:0000313" key="2">
    <source>
        <dbReference type="EMBL" id="KAJ0393563.1"/>
    </source>
</evidence>
<evidence type="ECO:0000313" key="3">
    <source>
        <dbReference type="Proteomes" id="UP001209570"/>
    </source>
</evidence>
<protein>
    <recommendedName>
        <fullName evidence="4">F-box domain-containing protein</fullName>
    </recommendedName>
</protein>
<dbReference type="Pfam" id="PF10274">
    <property type="entry name" value="ParcG"/>
    <property type="match status" value="1"/>
</dbReference>
<dbReference type="InterPro" id="IPR032675">
    <property type="entry name" value="LRR_dom_sf"/>
</dbReference>
<dbReference type="Gene3D" id="3.80.10.10">
    <property type="entry name" value="Ribonuclease Inhibitor"/>
    <property type="match status" value="1"/>
</dbReference>
<dbReference type="InterPro" id="IPR006553">
    <property type="entry name" value="Leu-rich_rpt_Cys-con_subtyp"/>
</dbReference>
<accession>A0AAD5LV61</accession>
<feature type="compositionally biased region" description="Basic and acidic residues" evidence="1">
    <location>
        <begin position="381"/>
        <end position="393"/>
    </location>
</feature>
<keyword evidence="3" id="KW-1185">Reference proteome</keyword>
<organism evidence="2 3">
    <name type="scientific">Pythium insidiosum</name>
    <name type="common">Pythiosis disease agent</name>
    <dbReference type="NCBI Taxonomy" id="114742"/>
    <lineage>
        <taxon>Eukaryota</taxon>
        <taxon>Sar</taxon>
        <taxon>Stramenopiles</taxon>
        <taxon>Oomycota</taxon>
        <taxon>Peronosporomycetes</taxon>
        <taxon>Pythiales</taxon>
        <taxon>Pythiaceae</taxon>
        <taxon>Pythium</taxon>
    </lineage>
</organism>
<dbReference type="Proteomes" id="UP001209570">
    <property type="component" value="Unassembled WGS sequence"/>
</dbReference>